<dbReference type="PROSITE" id="PS50261">
    <property type="entry name" value="G_PROTEIN_RECEP_F2_4"/>
    <property type="match status" value="1"/>
</dbReference>
<evidence type="ECO:0000256" key="5">
    <source>
        <dbReference type="ARBA" id="ARBA00022989"/>
    </source>
</evidence>
<dbReference type="Gene3D" id="1.20.1070.10">
    <property type="entry name" value="Rhodopsin 7-helix transmembrane proteins"/>
    <property type="match status" value="1"/>
</dbReference>
<dbReference type="Pfam" id="PF02793">
    <property type="entry name" value="HRM"/>
    <property type="match status" value="1"/>
</dbReference>
<feature type="domain" description="G-protein coupled receptors family 2 profile 1" evidence="11">
    <location>
        <begin position="131"/>
        <end position="206"/>
    </location>
</feature>
<dbReference type="PRINTS" id="PR00249">
    <property type="entry name" value="GPCRSECRETIN"/>
</dbReference>
<dbReference type="SUPFAM" id="SSF111418">
    <property type="entry name" value="Hormone receptor domain"/>
    <property type="match status" value="1"/>
</dbReference>
<dbReference type="PROSITE" id="PS50227">
    <property type="entry name" value="G_PROTEIN_RECEP_F2_3"/>
    <property type="match status" value="1"/>
</dbReference>
<keyword evidence="4" id="KW-0812">Transmembrane</keyword>
<dbReference type="InterPro" id="IPR017983">
    <property type="entry name" value="GPCR_2_secretin-like_CS"/>
</dbReference>
<protein>
    <submittedName>
        <fullName evidence="13">Uncharacterized protein</fullName>
    </submittedName>
</protein>
<gene>
    <name evidence="13" type="ORF">CGI_10023718</name>
</gene>
<evidence type="ECO:0000313" key="13">
    <source>
        <dbReference type="EMBL" id="EKC40284.1"/>
    </source>
</evidence>
<feature type="domain" description="G-protein coupled receptors family 2 profile 2" evidence="12">
    <location>
        <begin position="211"/>
        <end position="466"/>
    </location>
</feature>
<keyword evidence="6" id="KW-0297">G-protein coupled receptor</keyword>
<evidence type="ECO:0000256" key="10">
    <source>
        <dbReference type="ARBA" id="ARBA00023224"/>
    </source>
</evidence>
<evidence type="ECO:0000259" key="11">
    <source>
        <dbReference type="PROSITE" id="PS50227"/>
    </source>
</evidence>
<dbReference type="InterPro" id="IPR036445">
    <property type="entry name" value="GPCR_2_extracell_dom_sf"/>
</dbReference>
<dbReference type="InterPro" id="IPR017981">
    <property type="entry name" value="GPCR_2-like_7TM"/>
</dbReference>
<sequence length="548" mass="63244">MQPENPYVLYLCTLDMCSVYKFSPIVSYTWADLDIYRGKLCRSHLGYHENVQDFRQYSCAWCFGFVFHLKYRPLVNSTGPTPVVDIFHNGGRVRFESMDFRNQSVKADVCDVLTSDECHQWTSCCVSAERCCQRQLSVEKKGTNSSCGRVWDGWMCWDDAEPGTRSYGSCPLFMPFFTPSRQAFRTCQTNGEWIQRTDYNPCIKKEELETTLFIGLGCSIASLVALVPALLIFLKYRSLRKQHRIRLHINLFLSFLLKEVMDILWDMLVTYDKVTSTTVFETTLMQNGVGCKLLSFLKIYFKCCTYTWMFCEGFYLHRLMSNAFSPPRSLKVMYVFGWAAPLLSSTLYGILRGILNNESCWTFSYERLEWIFDAPNVLFLFLNLVFLSNILRILLTQMQTHPNEPGNFRRAVKATFILIPLFGIHLFFTLYRIPISQEGGHEYEKVSVIISHTQGLFVSMIFCFLNGEVISNIKRSIRHGRSRSLSTSKRLNQTDQQTLSIRSEYDVGKNGDQCYKSLIVPTEGKDEMELKEKSTNGSLLHNGPHGET</sequence>
<dbReference type="PANTHER" id="PTHR45620">
    <property type="entry name" value="PDF RECEPTOR-LIKE PROTEIN-RELATED"/>
    <property type="match status" value="1"/>
</dbReference>
<evidence type="ECO:0000256" key="3">
    <source>
        <dbReference type="ARBA" id="ARBA00022475"/>
    </source>
</evidence>
<evidence type="ECO:0000256" key="4">
    <source>
        <dbReference type="ARBA" id="ARBA00022692"/>
    </source>
</evidence>
<evidence type="ECO:0000256" key="6">
    <source>
        <dbReference type="ARBA" id="ARBA00023040"/>
    </source>
</evidence>
<dbReference type="GO" id="GO:0007166">
    <property type="term" value="P:cell surface receptor signaling pathway"/>
    <property type="evidence" value="ECO:0007669"/>
    <property type="project" value="InterPro"/>
</dbReference>
<dbReference type="InterPro" id="IPR001879">
    <property type="entry name" value="GPCR_2_extracellular_dom"/>
</dbReference>
<dbReference type="InterPro" id="IPR000832">
    <property type="entry name" value="GPCR_2_secretin-like"/>
</dbReference>
<evidence type="ECO:0000259" key="12">
    <source>
        <dbReference type="PROSITE" id="PS50261"/>
    </source>
</evidence>
<keyword evidence="9" id="KW-0325">Glycoprotein</keyword>
<evidence type="ECO:0000256" key="8">
    <source>
        <dbReference type="ARBA" id="ARBA00023170"/>
    </source>
</evidence>
<dbReference type="InParanoid" id="K1R9D8"/>
<keyword evidence="7" id="KW-0472">Membrane</keyword>
<organism evidence="13">
    <name type="scientific">Magallana gigas</name>
    <name type="common">Pacific oyster</name>
    <name type="synonym">Crassostrea gigas</name>
    <dbReference type="NCBI Taxonomy" id="29159"/>
    <lineage>
        <taxon>Eukaryota</taxon>
        <taxon>Metazoa</taxon>
        <taxon>Spiralia</taxon>
        <taxon>Lophotrochozoa</taxon>
        <taxon>Mollusca</taxon>
        <taxon>Bivalvia</taxon>
        <taxon>Autobranchia</taxon>
        <taxon>Pteriomorphia</taxon>
        <taxon>Ostreida</taxon>
        <taxon>Ostreoidea</taxon>
        <taxon>Ostreidae</taxon>
        <taxon>Magallana</taxon>
    </lineage>
</organism>
<dbReference type="PROSITE" id="PS00649">
    <property type="entry name" value="G_PROTEIN_RECEP_F2_1"/>
    <property type="match status" value="1"/>
</dbReference>
<dbReference type="PANTHER" id="PTHR45620:SF42">
    <property type="entry name" value="G-PROTEIN COUPLED RECEPTOR SEB-2"/>
    <property type="match status" value="1"/>
</dbReference>
<evidence type="ECO:0000256" key="2">
    <source>
        <dbReference type="ARBA" id="ARBA00005314"/>
    </source>
</evidence>
<accession>K1R9D8</accession>
<dbReference type="SMART" id="SM00008">
    <property type="entry name" value="HormR"/>
    <property type="match status" value="1"/>
</dbReference>
<dbReference type="AlphaFoldDB" id="K1R9D8"/>
<keyword evidence="8" id="KW-0675">Receptor</keyword>
<comment type="subcellular location">
    <subcellularLocation>
        <location evidence="1">Cell membrane</location>
        <topology evidence="1">Multi-pass membrane protein</topology>
    </subcellularLocation>
</comment>
<evidence type="ECO:0000256" key="1">
    <source>
        <dbReference type="ARBA" id="ARBA00004651"/>
    </source>
</evidence>
<dbReference type="CDD" id="cd15041">
    <property type="entry name" value="7tmB1_hormone_R"/>
    <property type="match status" value="1"/>
</dbReference>
<keyword evidence="10" id="KW-0807">Transducer</keyword>
<dbReference type="Pfam" id="PF00002">
    <property type="entry name" value="7tm_2"/>
    <property type="match status" value="1"/>
</dbReference>
<keyword evidence="5" id="KW-1133">Transmembrane helix</keyword>
<keyword evidence="3" id="KW-1003">Cell membrane</keyword>
<name>K1R9D8_MAGGI</name>
<dbReference type="HOGENOM" id="CLU_002753_4_2_1"/>
<dbReference type="GO" id="GO:0007188">
    <property type="term" value="P:adenylate cyclase-modulating G protein-coupled receptor signaling pathway"/>
    <property type="evidence" value="ECO:0007669"/>
    <property type="project" value="TreeGrafter"/>
</dbReference>
<proteinExistence type="inferred from homology"/>
<dbReference type="GO" id="GO:0008528">
    <property type="term" value="F:G protein-coupled peptide receptor activity"/>
    <property type="evidence" value="ECO:0007669"/>
    <property type="project" value="TreeGrafter"/>
</dbReference>
<dbReference type="InterPro" id="IPR050332">
    <property type="entry name" value="GPCR_2"/>
</dbReference>
<dbReference type="Gene3D" id="4.10.1240.10">
    <property type="entry name" value="GPCR, family 2, extracellular hormone receptor domain"/>
    <property type="match status" value="1"/>
</dbReference>
<evidence type="ECO:0000256" key="7">
    <source>
        <dbReference type="ARBA" id="ARBA00023136"/>
    </source>
</evidence>
<dbReference type="EMBL" id="JH816397">
    <property type="protein sequence ID" value="EKC40284.1"/>
    <property type="molecule type" value="Genomic_DNA"/>
</dbReference>
<evidence type="ECO:0000256" key="9">
    <source>
        <dbReference type="ARBA" id="ARBA00023180"/>
    </source>
</evidence>
<reference evidence="13" key="1">
    <citation type="journal article" date="2012" name="Nature">
        <title>The oyster genome reveals stress adaptation and complexity of shell formation.</title>
        <authorList>
            <person name="Zhang G."/>
            <person name="Fang X."/>
            <person name="Guo X."/>
            <person name="Li L."/>
            <person name="Luo R."/>
            <person name="Xu F."/>
            <person name="Yang P."/>
            <person name="Zhang L."/>
            <person name="Wang X."/>
            <person name="Qi H."/>
            <person name="Xiong Z."/>
            <person name="Que H."/>
            <person name="Xie Y."/>
            <person name="Holland P.W."/>
            <person name="Paps J."/>
            <person name="Zhu Y."/>
            <person name="Wu F."/>
            <person name="Chen Y."/>
            <person name="Wang J."/>
            <person name="Peng C."/>
            <person name="Meng J."/>
            <person name="Yang L."/>
            <person name="Liu J."/>
            <person name="Wen B."/>
            <person name="Zhang N."/>
            <person name="Huang Z."/>
            <person name="Zhu Q."/>
            <person name="Feng Y."/>
            <person name="Mount A."/>
            <person name="Hedgecock D."/>
            <person name="Xu Z."/>
            <person name="Liu Y."/>
            <person name="Domazet-Loso T."/>
            <person name="Du Y."/>
            <person name="Sun X."/>
            <person name="Zhang S."/>
            <person name="Liu B."/>
            <person name="Cheng P."/>
            <person name="Jiang X."/>
            <person name="Li J."/>
            <person name="Fan D."/>
            <person name="Wang W."/>
            <person name="Fu W."/>
            <person name="Wang T."/>
            <person name="Wang B."/>
            <person name="Zhang J."/>
            <person name="Peng Z."/>
            <person name="Li Y."/>
            <person name="Li N."/>
            <person name="Wang J."/>
            <person name="Chen M."/>
            <person name="He Y."/>
            <person name="Tan F."/>
            <person name="Song X."/>
            <person name="Zheng Q."/>
            <person name="Huang R."/>
            <person name="Yang H."/>
            <person name="Du X."/>
            <person name="Chen L."/>
            <person name="Yang M."/>
            <person name="Gaffney P.M."/>
            <person name="Wang S."/>
            <person name="Luo L."/>
            <person name="She Z."/>
            <person name="Ming Y."/>
            <person name="Huang W."/>
            <person name="Zhang S."/>
            <person name="Huang B."/>
            <person name="Zhang Y."/>
            <person name="Qu T."/>
            <person name="Ni P."/>
            <person name="Miao G."/>
            <person name="Wang J."/>
            <person name="Wang Q."/>
            <person name="Steinberg C.E."/>
            <person name="Wang H."/>
            <person name="Li N."/>
            <person name="Qian L."/>
            <person name="Zhang G."/>
            <person name="Li Y."/>
            <person name="Yang H."/>
            <person name="Liu X."/>
            <person name="Wang J."/>
            <person name="Yin Y."/>
            <person name="Wang J."/>
        </authorList>
    </citation>
    <scope>NUCLEOTIDE SEQUENCE [LARGE SCALE GENOMIC DNA]</scope>
    <source>
        <strain evidence="13">05x7-T-G4-1.051#20</strain>
    </source>
</reference>
<dbReference type="GO" id="GO:0005886">
    <property type="term" value="C:plasma membrane"/>
    <property type="evidence" value="ECO:0007669"/>
    <property type="project" value="UniProtKB-SubCell"/>
</dbReference>
<dbReference type="PROSITE" id="PS00650">
    <property type="entry name" value="G_PROTEIN_RECEP_F2_2"/>
    <property type="match status" value="1"/>
</dbReference>
<comment type="similarity">
    <text evidence="2">Belongs to the G-protein coupled receptor 2 family.</text>
</comment>
<dbReference type="SUPFAM" id="SSF81321">
    <property type="entry name" value="Family A G protein-coupled receptor-like"/>
    <property type="match status" value="1"/>
</dbReference>